<dbReference type="Proteomes" id="UP000185674">
    <property type="component" value="Plasmid pGFJ2"/>
</dbReference>
<dbReference type="Pfam" id="PF18823">
    <property type="entry name" value="InPase"/>
    <property type="match status" value="1"/>
</dbReference>
<evidence type="ECO:0000259" key="3">
    <source>
        <dbReference type="Pfam" id="PF18796"/>
    </source>
</evidence>
<protein>
    <submittedName>
        <fullName evidence="6">Uncharacterized protein</fullName>
    </submittedName>
</protein>
<feature type="domain" description="Large polyvalent protein-associated" evidence="3">
    <location>
        <begin position="1176"/>
        <end position="1252"/>
    </location>
</feature>
<feature type="domain" description="Large polyvalent protein-associated" evidence="4">
    <location>
        <begin position="441"/>
        <end position="552"/>
    </location>
</feature>
<dbReference type="Pfam" id="PF18788">
    <property type="entry name" value="DarA_N"/>
    <property type="match status" value="1"/>
</dbReference>
<proteinExistence type="predicted"/>
<gene>
    <name evidence="6" type="ORF">BEN76_17005</name>
</gene>
<evidence type="ECO:0000256" key="1">
    <source>
        <dbReference type="SAM" id="MobiDB-lite"/>
    </source>
</evidence>
<keyword evidence="6" id="KW-0614">Plasmid</keyword>
<feature type="compositionally biased region" description="Low complexity" evidence="1">
    <location>
        <begin position="639"/>
        <end position="648"/>
    </location>
</feature>
<evidence type="ECO:0000313" key="7">
    <source>
        <dbReference type="Proteomes" id="UP000185674"/>
    </source>
</evidence>
<feature type="domain" description="Defence against restriction A N-terminal" evidence="2">
    <location>
        <begin position="199"/>
        <end position="320"/>
    </location>
</feature>
<dbReference type="InterPro" id="IPR041140">
    <property type="entry name" value="DarA_N"/>
</dbReference>
<sequence length="1642" mass="184128">MFSRLQFNAQFNTDDHIQVKVPSGALHTDICLANVGELIGSARTIKAIVCDGVQDSDSWSLFNINDKNGHFLEHIAIAGAVSENQAIDFVSRYCPDSLFDGVVHSEQKLSHVGMQRFLDCPKLSTGTPYVLESDAEHFNQRIIADSVVWEEDRLISHSCNVSKMLLDMVQHDDHEQLVDLPSKSEIINQIMGNDSELCVFDAIVIQVKELDRVIAQIGKQLTSQGDKTFNLVSVTKIQPFKRLGVVNVGAIFEMSDTQLVTVLFNNPDTTPSKLSPTDVLTSWKWILNRRDVTAALQPKATDSRKYSLIARRMMQLLVKNHPRFVRAQAEKLRIQAEFEQSEKDIETASSKLNELDAGILAVQQKIDTFAADKQKQVESDLQANNSEADLTEEGADTFHANLKSALEQGANSDTGAHANKDTPVTLTGNEFGEFEDTPEGRKQLRHAVKEKLTALIGQWFDCPALNGRVEVRRSGVKKTLSLSGDPRKLMAIHAIKELLHTAKFLSKSEPSDPSLEPNIKAYHYLQAPLVLKEKNIMVRFVVREDDKGKYHYDLNVQKDILKNAKSPLLDGLSTATFPAPGVSQEELDQLARFGGCHLDALSIELDQENVNILDSAAEDSEFVLNMLIVEEEQAANPDTDTTVTTQSTENEQQPTDGLSDVTTDENYRWKDTAVIAGARKYLSASFAQAKKEGRNIISSDVDWDELQKDPRLSQTLIKKANVFGVVDWNGLRDDGMPSNIAYFIKKMYTAIAQTPILPLSLESSKDYVTAISNLRERMEKIRTYDELRDAVVSISKELIHPTYLECYYQDHSYSNVRKDLQSYDARVMSSLGKSFYSWIFKSGNSALYECRNGKKYSNFEPSKGLNWEWLDGEPKVEDAEGKTVKPKKTNFQLEVATTIERVGGSEINIQSSKELEETFGFRGIQSGNWVLKDRSSAEFHMKAAAEAMLDMSDVLGIEPQYLGLKGNLALAFGARGKGGALAHYEPGNKIINITKMKGGGSLGHEYFHALDNLIQDLSTQTVGDMGFFGTRDYSKITDPDLAEKFKKLTKTLLVRDGLLSYKDVRINPYNDKLDDSLQEWIDDAVKTMARNLNMSSEELNETPLDKLAQKFSSWVTQKQRDSRLNIATMVTRMMGQYLIARHYTKADVELLTDGTVQLEVPGFESPSLFYRNALQLDGGKADKYWSKELELAARSFSAYLQDRLAAQGRKNDYLAYSTQGGKGRVGEIAYPQGAEREAVNQAFDELFTIIREKKILEQASSNQALMDSLFGNIREDYDNPVEQSRYVPDQEDLAQIYDMSNDPEDTANGLRLLKELFSQAGWTQSENNEPGIIVYSKYKDGDQEVIKFGIDTQHLWVVDIFTIKPNDVVEYPDESAFLTVQPDDVIELKTWNGIDINWVVKWINEHIEKDENKLKAYPGEEPTYFTKDDAYTAAKRAGFVSFNQLDSAVANSPYTSTFNLERLMKRRDPDGIELGVNDYLAQSAATSDLNTAANPTDQQLINNDYATGKIVINGLMIEIENPVGSTRSGMDPNGNEWSTTMTAHYGFIANTKGNDGDEIDVFIAPNTPQDYNGPIFVVAQNDSSGNFDEHKIIIGVQNKQDAIQLYRDHYDENWTGLASVHEYTFETLGTFLEEETIKNSTK</sequence>
<dbReference type="Pfam" id="PF18796">
    <property type="entry name" value="LPD1"/>
    <property type="match status" value="1"/>
</dbReference>
<evidence type="ECO:0000313" key="6">
    <source>
        <dbReference type="EMBL" id="APV37746.1"/>
    </source>
</evidence>
<dbReference type="Pfam" id="PF18798">
    <property type="entry name" value="LPD3"/>
    <property type="match status" value="1"/>
</dbReference>
<feature type="region of interest" description="Disordered" evidence="1">
    <location>
        <begin position="410"/>
        <end position="439"/>
    </location>
</feature>
<dbReference type="KEGG" id="asol:BEN76_17005"/>
<reference evidence="6 7" key="1">
    <citation type="submission" date="2016-08" db="EMBL/GenBank/DDBJ databases">
        <title>Complete genome sequence of Acinetobacter baylyi strain GFJ2.</title>
        <authorList>
            <person name="Tabata M."/>
            <person name="Kuboki S."/>
            <person name="Gibu N."/>
            <person name="Kinouchi Y."/>
            <person name="Vangnai A."/>
            <person name="Kasai D."/>
            <person name="Fukuda M."/>
        </authorList>
    </citation>
    <scope>NUCLEOTIDE SEQUENCE [LARGE SCALE GENOMIC DNA]</scope>
    <source>
        <strain evidence="6 7">GFJ2</strain>
        <plasmid evidence="7">Plasmid pgfj2</plasmid>
    </source>
</reference>
<dbReference type="RefSeq" id="WP_076033754.1">
    <property type="nucleotide sequence ID" value="NZ_CP016898.1"/>
</dbReference>
<evidence type="ECO:0000259" key="5">
    <source>
        <dbReference type="Pfam" id="PF18823"/>
    </source>
</evidence>
<geneLocation type="plasmid" evidence="7">
    <name>pgfj2</name>
</geneLocation>
<evidence type="ECO:0000259" key="2">
    <source>
        <dbReference type="Pfam" id="PF18788"/>
    </source>
</evidence>
<dbReference type="InterPro" id="IPR040824">
    <property type="entry name" value="LPD3"/>
</dbReference>
<name>A0A1P8ENG5_9GAMM</name>
<dbReference type="PROSITE" id="PS00387">
    <property type="entry name" value="PPASE"/>
    <property type="match status" value="1"/>
</dbReference>
<dbReference type="InterPro" id="IPR041047">
    <property type="entry name" value="LPD1"/>
</dbReference>
<evidence type="ECO:0000259" key="4">
    <source>
        <dbReference type="Pfam" id="PF18798"/>
    </source>
</evidence>
<feature type="region of interest" description="Disordered" evidence="1">
    <location>
        <begin position="634"/>
        <end position="662"/>
    </location>
</feature>
<feature type="domain" description="Inorganic pyrophosphatase" evidence="5">
    <location>
        <begin position="1498"/>
        <end position="1631"/>
    </location>
</feature>
<dbReference type="EMBL" id="CP016898">
    <property type="protein sequence ID" value="APV37746.1"/>
    <property type="molecule type" value="Genomic_DNA"/>
</dbReference>
<organism evidence="6 7">
    <name type="scientific">Acinetobacter soli</name>
    <dbReference type="NCBI Taxonomy" id="487316"/>
    <lineage>
        <taxon>Bacteria</taxon>
        <taxon>Pseudomonadati</taxon>
        <taxon>Pseudomonadota</taxon>
        <taxon>Gammaproteobacteria</taxon>
        <taxon>Moraxellales</taxon>
        <taxon>Moraxellaceae</taxon>
        <taxon>Acinetobacter</taxon>
    </lineage>
</organism>
<accession>A0A1P8ENG5</accession>
<dbReference type="InterPro" id="IPR041595">
    <property type="entry name" value="Inorganic_Pase"/>
</dbReference>